<gene>
    <name evidence="2" type="ORF">GLW07_20300</name>
</gene>
<evidence type="ECO:0000313" key="3">
    <source>
        <dbReference type="Proteomes" id="UP000447833"/>
    </source>
</evidence>
<feature type="transmembrane region" description="Helical" evidence="1">
    <location>
        <begin position="142"/>
        <end position="165"/>
    </location>
</feature>
<dbReference type="EMBL" id="WMEY01000009">
    <property type="protein sequence ID" value="MYL65706.1"/>
    <property type="molecule type" value="Genomic_DNA"/>
</dbReference>
<keyword evidence="1" id="KW-0812">Transmembrane</keyword>
<keyword evidence="1" id="KW-0472">Membrane</keyword>
<name>A0A845F4T8_9BACL</name>
<organism evidence="2 3">
    <name type="scientific">Guptibacillus hwajinpoensis</name>
    <dbReference type="NCBI Taxonomy" id="208199"/>
    <lineage>
        <taxon>Bacteria</taxon>
        <taxon>Bacillati</taxon>
        <taxon>Bacillota</taxon>
        <taxon>Bacilli</taxon>
        <taxon>Bacillales</taxon>
        <taxon>Guptibacillaceae</taxon>
        <taxon>Guptibacillus</taxon>
    </lineage>
</organism>
<evidence type="ECO:0000256" key="1">
    <source>
        <dbReference type="SAM" id="Phobius"/>
    </source>
</evidence>
<feature type="transmembrane region" description="Helical" evidence="1">
    <location>
        <begin position="171"/>
        <end position="189"/>
    </location>
</feature>
<dbReference type="RefSeq" id="WP_160921295.1">
    <property type="nucleotide sequence ID" value="NZ_WMEY01000009.1"/>
</dbReference>
<feature type="transmembrane region" description="Helical" evidence="1">
    <location>
        <begin position="20"/>
        <end position="46"/>
    </location>
</feature>
<reference evidence="2 3" key="1">
    <citation type="submission" date="2019-11" db="EMBL/GenBank/DDBJ databases">
        <title>Genome sequences of 17 halophilic strains isolated from different environments.</title>
        <authorList>
            <person name="Furrow R.E."/>
        </authorList>
    </citation>
    <scope>NUCLEOTIDE SEQUENCE [LARGE SCALE GENOMIC DNA]</scope>
    <source>
        <strain evidence="2 3">22506_14_FS</strain>
    </source>
</reference>
<evidence type="ECO:0000313" key="2">
    <source>
        <dbReference type="EMBL" id="MYL65706.1"/>
    </source>
</evidence>
<proteinExistence type="predicted"/>
<dbReference type="Pfam" id="PF04854">
    <property type="entry name" value="DUF624"/>
    <property type="match status" value="1"/>
</dbReference>
<accession>A0A845F4T8</accession>
<dbReference type="InterPro" id="IPR006938">
    <property type="entry name" value="DUF624"/>
</dbReference>
<keyword evidence="1" id="KW-1133">Transmembrane helix</keyword>
<sequence length="198" mass="22609">MGDHKYKVFSFLEKAVDFLFLSFIWAIMCVPIITIFPSTAAMFGVVRSWQLQKGEAGVFITFFKLFRENFKQSFGISLIWSLVGLSLYLNFQIVSLSGSVIEFVIFIVSVLLSIIFILITIYVFPMMVHVKAKWHELVRNSFFLVVASPYSTIIIGVVTLGTVYFLLDNPAGLFFISSVLAYFISYWFLKAISKLQIN</sequence>
<feature type="transmembrane region" description="Helical" evidence="1">
    <location>
        <begin position="103"/>
        <end position="130"/>
    </location>
</feature>
<comment type="caution">
    <text evidence="2">The sequence shown here is derived from an EMBL/GenBank/DDBJ whole genome shotgun (WGS) entry which is preliminary data.</text>
</comment>
<dbReference type="AlphaFoldDB" id="A0A845F4T8"/>
<protein>
    <submittedName>
        <fullName evidence="2">DUF624 domain-containing protein</fullName>
    </submittedName>
</protein>
<feature type="transmembrane region" description="Helical" evidence="1">
    <location>
        <begin position="74"/>
        <end position="91"/>
    </location>
</feature>
<dbReference type="Proteomes" id="UP000447833">
    <property type="component" value="Unassembled WGS sequence"/>
</dbReference>